<dbReference type="InterPro" id="IPR018502">
    <property type="entry name" value="Annexin_repeat"/>
</dbReference>
<dbReference type="Proteomes" id="UP000824120">
    <property type="component" value="Chromosome 5"/>
</dbReference>
<organism evidence="4 5">
    <name type="scientific">Solanum commersonii</name>
    <name type="common">Commerson's wild potato</name>
    <name type="synonym">Commerson's nightshade</name>
    <dbReference type="NCBI Taxonomy" id="4109"/>
    <lineage>
        <taxon>Eukaryota</taxon>
        <taxon>Viridiplantae</taxon>
        <taxon>Streptophyta</taxon>
        <taxon>Embryophyta</taxon>
        <taxon>Tracheophyta</taxon>
        <taxon>Spermatophyta</taxon>
        <taxon>Magnoliopsida</taxon>
        <taxon>eudicotyledons</taxon>
        <taxon>Gunneridae</taxon>
        <taxon>Pentapetalae</taxon>
        <taxon>asterids</taxon>
        <taxon>lamiids</taxon>
        <taxon>Solanales</taxon>
        <taxon>Solanaceae</taxon>
        <taxon>Solanoideae</taxon>
        <taxon>Solaneae</taxon>
        <taxon>Solanum</taxon>
    </lineage>
</organism>
<keyword evidence="1" id="KW-0677">Repeat</keyword>
<dbReference type="EMBL" id="JACXVP010000005">
    <property type="protein sequence ID" value="KAG5604896.1"/>
    <property type="molecule type" value="Genomic_DNA"/>
</dbReference>
<feature type="signal peptide" evidence="3">
    <location>
        <begin position="1"/>
        <end position="20"/>
    </location>
</feature>
<name>A0A9J5YYN2_SOLCO</name>
<evidence type="ECO:0000313" key="5">
    <source>
        <dbReference type="Proteomes" id="UP000824120"/>
    </source>
</evidence>
<keyword evidence="2" id="KW-0041">Annexin</keyword>
<proteinExistence type="predicted"/>
<evidence type="ECO:0000256" key="3">
    <source>
        <dbReference type="SAM" id="SignalP"/>
    </source>
</evidence>
<dbReference type="SUPFAM" id="SSF47874">
    <property type="entry name" value="Annexin"/>
    <property type="match status" value="1"/>
</dbReference>
<comment type="caution">
    <text evidence="4">The sequence shown here is derived from an EMBL/GenBank/DDBJ whole genome shotgun (WGS) entry which is preliminary data.</text>
</comment>
<evidence type="ECO:0000256" key="2">
    <source>
        <dbReference type="ARBA" id="ARBA00023216"/>
    </source>
</evidence>
<dbReference type="GO" id="GO:0005886">
    <property type="term" value="C:plasma membrane"/>
    <property type="evidence" value="ECO:0007669"/>
    <property type="project" value="TreeGrafter"/>
</dbReference>
<dbReference type="PANTHER" id="PTHR10502">
    <property type="entry name" value="ANNEXIN"/>
    <property type="match status" value="1"/>
</dbReference>
<evidence type="ECO:0000313" key="4">
    <source>
        <dbReference type="EMBL" id="KAG5604896.1"/>
    </source>
</evidence>
<dbReference type="GO" id="GO:0005509">
    <property type="term" value="F:calcium ion binding"/>
    <property type="evidence" value="ECO:0007669"/>
    <property type="project" value="InterPro"/>
</dbReference>
<keyword evidence="3" id="KW-0732">Signal</keyword>
<dbReference type="Pfam" id="PF00191">
    <property type="entry name" value="Annexin"/>
    <property type="match status" value="1"/>
</dbReference>
<dbReference type="PRINTS" id="PR00196">
    <property type="entry name" value="ANNEXIN"/>
</dbReference>
<dbReference type="PANTHER" id="PTHR10502:SF220">
    <property type="entry name" value="ANNEXIN D2"/>
    <property type="match status" value="1"/>
</dbReference>
<dbReference type="InterPro" id="IPR037104">
    <property type="entry name" value="Annexin_sf"/>
</dbReference>
<protein>
    <recommendedName>
        <fullName evidence="6">Annexin</fullName>
    </recommendedName>
</protein>
<dbReference type="SMART" id="SM00335">
    <property type="entry name" value="ANX"/>
    <property type="match status" value="1"/>
</dbReference>
<sequence length="90" mass="10654">MDFQIPFGWILLWIRLEGWGTNEELIIQILAHRNTAQRKLIRDSYAAAYGEDLLRDLDSELTSDFQREVLLWTLSPAERDTYWLMTLPNV</sequence>
<dbReference type="GO" id="GO:0001786">
    <property type="term" value="F:phosphatidylserine binding"/>
    <property type="evidence" value="ECO:0007669"/>
    <property type="project" value="TreeGrafter"/>
</dbReference>
<dbReference type="Gene3D" id="1.10.220.10">
    <property type="entry name" value="Annexin"/>
    <property type="match status" value="1"/>
</dbReference>
<dbReference type="GO" id="GO:0009408">
    <property type="term" value="P:response to heat"/>
    <property type="evidence" value="ECO:0007669"/>
    <property type="project" value="TreeGrafter"/>
</dbReference>
<dbReference type="PROSITE" id="PS51897">
    <property type="entry name" value="ANNEXIN_2"/>
    <property type="match status" value="1"/>
</dbReference>
<dbReference type="GO" id="GO:0005544">
    <property type="term" value="F:calcium-dependent phospholipid binding"/>
    <property type="evidence" value="ECO:0007669"/>
    <property type="project" value="InterPro"/>
</dbReference>
<dbReference type="OrthoDB" id="37886at2759"/>
<evidence type="ECO:0008006" key="6">
    <source>
        <dbReference type="Google" id="ProtNLM"/>
    </source>
</evidence>
<keyword evidence="5" id="KW-1185">Reference proteome</keyword>
<dbReference type="GO" id="GO:0005737">
    <property type="term" value="C:cytoplasm"/>
    <property type="evidence" value="ECO:0007669"/>
    <property type="project" value="TreeGrafter"/>
</dbReference>
<dbReference type="GO" id="GO:0009414">
    <property type="term" value="P:response to water deprivation"/>
    <property type="evidence" value="ECO:0007669"/>
    <property type="project" value="TreeGrafter"/>
</dbReference>
<feature type="chain" id="PRO_5039906195" description="Annexin" evidence="3">
    <location>
        <begin position="21"/>
        <end position="90"/>
    </location>
</feature>
<reference evidence="4 5" key="1">
    <citation type="submission" date="2020-09" db="EMBL/GenBank/DDBJ databases">
        <title>De no assembly of potato wild relative species, Solanum commersonii.</title>
        <authorList>
            <person name="Cho K."/>
        </authorList>
    </citation>
    <scope>NUCLEOTIDE SEQUENCE [LARGE SCALE GENOMIC DNA]</scope>
    <source>
        <strain evidence="4">LZ3.2</strain>
        <tissue evidence="4">Leaf</tissue>
    </source>
</reference>
<dbReference type="GO" id="GO:0009651">
    <property type="term" value="P:response to salt stress"/>
    <property type="evidence" value="ECO:0007669"/>
    <property type="project" value="TreeGrafter"/>
</dbReference>
<accession>A0A9J5YYN2</accession>
<gene>
    <name evidence="4" type="ORF">H5410_026388</name>
</gene>
<evidence type="ECO:0000256" key="1">
    <source>
        <dbReference type="ARBA" id="ARBA00022737"/>
    </source>
</evidence>
<dbReference type="GO" id="GO:0009409">
    <property type="term" value="P:response to cold"/>
    <property type="evidence" value="ECO:0007669"/>
    <property type="project" value="TreeGrafter"/>
</dbReference>
<dbReference type="AlphaFoldDB" id="A0A9J5YYN2"/>
<dbReference type="InterPro" id="IPR001464">
    <property type="entry name" value="Annexin"/>
</dbReference>